<reference evidence="2" key="1">
    <citation type="journal article" date="2023" name="G3 (Bethesda)">
        <title>Genome assembly and association tests identify interacting loci associated with vigor, precocity, and sex in interspecific pistachio rootstocks.</title>
        <authorList>
            <person name="Palmer W."/>
            <person name="Jacygrad E."/>
            <person name="Sagayaradj S."/>
            <person name="Cavanaugh K."/>
            <person name="Han R."/>
            <person name="Bertier L."/>
            <person name="Beede B."/>
            <person name="Kafkas S."/>
            <person name="Golino D."/>
            <person name="Preece J."/>
            <person name="Michelmore R."/>
        </authorList>
    </citation>
    <scope>NUCLEOTIDE SEQUENCE [LARGE SCALE GENOMIC DNA]</scope>
</reference>
<comment type="caution">
    <text evidence="1">The sequence shown here is derived from an EMBL/GenBank/DDBJ whole genome shotgun (WGS) entry which is preliminary data.</text>
</comment>
<organism evidence="1 2">
    <name type="scientific">Pistacia atlantica</name>
    <dbReference type="NCBI Taxonomy" id="434234"/>
    <lineage>
        <taxon>Eukaryota</taxon>
        <taxon>Viridiplantae</taxon>
        <taxon>Streptophyta</taxon>
        <taxon>Embryophyta</taxon>
        <taxon>Tracheophyta</taxon>
        <taxon>Spermatophyta</taxon>
        <taxon>Magnoliopsida</taxon>
        <taxon>eudicotyledons</taxon>
        <taxon>Gunneridae</taxon>
        <taxon>Pentapetalae</taxon>
        <taxon>rosids</taxon>
        <taxon>malvids</taxon>
        <taxon>Sapindales</taxon>
        <taxon>Anacardiaceae</taxon>
        <taxon>Pistacia</taxon>
    </lineage>
</organism>
<evidence type="ECO:0000313" key="1">
    <source>
        <dbReference type="EMBL" id="KAJ0099265.1"/>
    </source>
</evidence>
<evidence type="ECO:0000313" key="2">
    <source>
        <dbReference type="Proteomes" id="UP001164250"/>
    </source>
</evidence>
<keyword evidence="2" id="KW-1185">Reference proteome</keyword>
<sequence length="237" mass="26831">MFPLNSGDELFFNASPNPHQQYNIPEDLICGRDSQDASNITNNSGRSRRRRKSCVMDTADDTNSDNNKKKMMHRDIERQRRQEMATLHASLRSLLPLEYIKGKRSMSDQMNEAVNYIKHLEVRIKELGVRRDELKKSSNSSSHGSESGSSDQSVCQSNIIVRQSLVGVEVVYSCGYWEQGLPLSRVIEILLDEGLRVVNCISTKVSDRLLHTIQTEVNDPSCFNLGELQQKLTSEVA</sequence>
<name>A0ACC1BK04_9ROSI</name>
<dbReference type="Proteomes" id="UP001164250">
    <property type="component" value="Chromosome 4"/>
</dbReference>
<gene>
    <name evidence="1" type="ORF">Patl1_20013</name>
</gene>
<protein>
    <submittedName>
        <fullName evidence="1">Uncharacterized protein</fullName>
    </submittedName>
</protein>
<proteinExistence type="predicted"/>
<accession>A0ACC1BK04</accession>
<dbReference type="EMBL" id="CM047900">
    <property type="protein sequence ID" value="KAJ0099265.1"/>
    <property type="molecule type" value="Genomic_DNA"/>
</dbReference>